<dbReference type="Proteomes" id="UP001330434">
    <property type="component" value="Chromosome"/>
</dbReference>
<evidence type="ECO:0000313" key="14">
    <source>
        <dbReference type="Proteomes" id="UP001330434"/>
    </source>
</evidence>
<evidence type="ECO:0000256" key="1">
    <source>
        <dbReference type="ARBA" id="ARBA00004651"/>
    </source>
</evidence>
<reference evidence="13 14" key="1">
    <citation type="journal article" date="2024" name="Environ. Microbiol.">
        <title>Novel evolutionary insights on the interactions of the Holosporales (Alphaproteobacteria) with eukaryotic hosts from comparative genomics.</title>
        <authorList>
            <person name="Giovannini M."/>
            <person name="Petroni G."/>
            <person name="Castelli M."/>
        </authorList>
    </citation>
    <scope>NUCLEOTIDE SEQUENCE [LARGE SCALE GENOMIC DNA]</scope>
    <source>
        <strain evidence="13 14">US_Bl 15I1</strain>
    </source>
</reference>
<sequence>METVLLAIHLLITIAMIALILIQRSEGGGMGLGGGNMGGLMSARGTANLLTHTTAILAGCFFVTCLGLAILASHTHQDKSILDKLPDTIPAQSVPQQAPGVK</sequence>
<feature type="transmembrane region" description="Helical" evidence="12">
    <location>
        <begin position="51"/>
        <end position="72"/>
    </location>
</feature>
<keyword evidence="9 12" id="KW-0811">Translocation</keyword>
<evidence type="ECO:0000256" key="4">
    <source>
        <dbReference type="ARBA" id="ARBA00022448"/>
    </source>
</evidence>
<comment type="caution">
    <text evidence="12">Lacks conserved residue(s) required for the propagation of feature annotation.</text>
</comment>
<keyword evidence="8 12" id="KW-1133">Transmembrane helix</keyword>
<comment type="similarity">
    <text evidence="2 12">Belongs to the SecG family.</text>
</comment>
<keyword evidence="10 12" id="KW-0472">Membrane</keyword>
<keyword evidence="7 12" id="KW-0653">Protein transport</keyword>
<proteinExistence type="inferred from homology"/>
<dbReference type="PANTHER" id="PTHR34182:SF1">
    <property type="entry name" value="PROTEIN-EXPORT MEMBRANE PROTEIN SECG"/>
    <property type="match status" value="1"/>
</dbReference>
<accession>A0ABZ2C4Z8</accession>
<comment type="subcellular location">
    <subcellularLocation>
        <location evidence="1 12">Cell membrane</location>
        <topology evidence="1 12">Multi-pass membrane protein</topology>
    </subcellularLocation>
</comment>
<keyword evidence="5 12" id="KW-1003">Cell membrane</keyword>
<dbReference type="NCBIfam" id="TIGR00810">
    <property type="entry name" value="secG"/>
    <property type="match status" value="1"/>
</dbReference>
<dbReference type="PRINTS" id="PR01651">
    <property type="entry name" value="SECGEXPORT"/>
</dbReference>
<evidence type="ECO:0000256" key="7">
    <source>
        <dbReference type="ARBA" id="ARBA00022927"/>
    </source>
</evidence>
<protein>
    <recommendedName>
        <fullName evidence="3 12">Protein-export membrane protein SecG</fullName>
    </recommendedName>
</protein>
<evidence type="ECO:0000256" key="9">
    <source>
        <dbReference type="ARBA" id="ARBA00023010"/>
    </source>
</evidence>
<evidence type="ECO:0000313" key="13">
    <source>
        <dbReference type="EMBL" id="WVX67480.1"/>
    </source>
</evidence>
<evidence type="ECO:0000256" key="6">
    <source>
        <dbReference type="ARBA" id="ARBA00022692"/>
    </source>
</evidence>
<evidence type="ECO:0000256" key="12">
    <source>
        <dbReference type="RuleBase" id="RU365087"/>
    </source>
</evidence>
<evidence type="ECO:0000256" key="11">
    <source>
        <dbReference type="ARBA" id="ARBA00025182"/>
    </source>
</evidence>
<dbReference type="InterPro" id="IPR004692">
    <property type="entry name" value="SecG"/>
</dbReference>
<dbReference type="PANTHER" id="PTHR34182">
    <property type="entry name" value="PROTEIN-EXPORT MEMBRANE PROTEIN SECG"/>
    <property type="match status" value="1"/>
</dbReference>
<name>A0ABZ2C4Z8_9PROT</name>
<dbReference type="Pfam" id="PF03840">
    <property type="entry name" value="SecG"/>
    <property type="match status" value="1"/>
</dbReference>
<comment type="function">
    <text evidence="11 12">Involved in protein export. Participates in an early event of protein translocation.</text>
</comment>
<evidence type="ECO:0000256" key="10">
    <source>
        <dbReference type="ARBA" id="ARBA00023136"/>
    </source>
</evidence>
<evidence type="ECO:0000256" key="5">
    <source>
        <dbReference type="ARBA" id="ARBA00022475"/>
    </source>
</evidence>
<evidence type="ECO:0000256" key="3">
    <source>
        <dbReference type="ARBA" id="ARBA00017876"/>
    </source>
</evidence>
<organism evidence="13 14">
    <name type="scientific">Candidatus Bealeia paramacronuclearis</name>
    <dbReference type="NCBI Taxonomy" id="1921001"/>
    <lineage>
        <taxon>Bacteria</taxon>
        <taxon>Pseudomonadati</taxon>
        <taxon>Pseudomonadota</taxon>
        <taxon>Alphaproteobacteria</taxon>
        <taxon>Holosporales</taxon>
        <taxon>Holosporaceae</taxon>
        <taxon>Candidatus Bealeia</taxon>
    </lineage>
</organism>
<evidence type="ECO:0000256" key="8">
    <source>
        <dbReference type="ARBA" id="ARBA00022989"/>
    </source>
</evidence>
<keyword evidence="4 12" id="KW-0813">Transport</keyword>
<evidence type="ECO:0000256" key="2">
    <source>
        <dbReference type="ARBA" id="ARBA00008445"/>
    </source>
</evidence>
<gene>
    <name evidence="13" type="ORF">Bealeia1_01686</name>
</gene>
<dbReference type="RefSeq" id="WP_331256215.1">
    <property type="nucleotide sequence ID" value="NZ_CP133270.1"/>
</dbReference>
<keyword evidence="6 12" id="KW-0812">Transmembrane</keyword>
<dbReference type="EMBL" id="CP133270">
    <property type="protein sequence ID" value="WVX67480.1"/>
    <property type="molecule type" value="Genomic_DNA"/>
</dbReference>
<keyword evidence="14" id="KW-1185">Reference proteome</keyword>